<dbReference type="EMBL" id="JAHUZD010000028">
    <property type="protein sequence ID" value="KAI3405488.2"/>
    <property type="molecule type" value="Genomic_DNA"/>
</dbReference>
<feature type="compositionally biased region" description="Low complexity" evidence="1">
    <location>
        <begin position="241"/>
        <end position="270"/>
    </location>
</feature>
<feature type="region of interest" description="Disordered" evidence="1">
    <location>
        <begin position="526"/>
        <end position="698"/>
    </location>
</feature>
<feature type="compositionally biased region" description="Low complexity" evidence="1">
    <location>
        <begin position="277"/>
        <end position="288"/>
    </location>
</feature>
<dbReference type="PANTHER" id="PTHR46007">
    <property type="entry name" value="MEDIATOR OF RNA POLYMERASE II TRANSCRIPTION SUBUNIT 12"/>
    <property type="match status" value="1"/>
</dbReference>
<feature type="compositionally biased region" description="Basic and acidic residues" evidence="1">
    <location>
        <begin position="119"/>
        <end position="137"/>
    </location>
</feature>
<evidence type="ECO:0000313" key="3">
    <source>
        <dbReference type="EMBL" id="KAI3405488.2"/>
    </source>
</evidence>
<protein>
    <recommendedName>
        <fullName evidence="2">Transcription activator GCR1-like domain-containing protein</fullName>
    </recommendedName>
</protein>
<feature type="compositionally biased region" description="Low complexity" evidence="1">
    <location>
        <begin position="335"/>
        <end position="346"/>
    </location>
</feature>
<feature type="compositionally biased region" description="Polar residues" evidence="1">
    <location>
        <begin position="225"/>
        <end position="236"/>
    </location>
</feature>
<accession>A0AAI9SYE9</accession>
<feature type="compositionally biased region" description="Polar residues" evidence="1">
    <location>
        <begin position="322"/>
        <end position="334"/>
    </location>
</feature>
<feature type="region of interest" description="Disordered" evidence="1">
    <location>
        <begin position="302"/>
        <end position="347"/>
    </location>
</feature>
<dbReference type="InterPro" id="IPR022210">
    <property type="entry name" value="TF_GCR1-like"/>
</dbReference>
<feature type="compositionally biased region" description="Polar residues" evidence="1">
    <location>
        <begin position="1"/>
        <end position="11"/>
    </location>
</feature>
<sequence>MVSTRRSSTQHVEVELSANGRELKKVVPIHEQRAAMEREHSLVSTTNSNNNNKQDGLEEPPKSVKKETRGRKKKNRTVDTTSSTSISSTRLHPSRTSVESGDHTGDGVGSSKFSQPPEPIKKVDTRGRKRKNLENDSNKQQSSGKKKQTATTNTTTAATSGHTIDGGAAAGAAGAAGAGAGGPIQNMTTRSSSNTVNKHKINHLLTNDSPPPLALFTHHQVGARRNNSYERSTSPGMANYPQPSQQQQQQQQQQQPIPQQRPTHQQHLQQAHPTHIQHQQQQQQLHYQQQQQQHQQLYQQQHQQLYQQQQHQQQQHHHHQMVPQQMSSTPSVGQARSAGSSSPAGRIPITSIISQKIDAQDIPLTFDEEDDTGGPEDKKTKRRYRVDRDNIKINKRIMSQDTEDVIKMFKKFDDEILANPEARQRLLSLGFETRKRYITTFKHFIRFCCKKKLDNFFVTGELMKEFYQEQFANSSSTKPVIRLRKMDPAFSKLQEINFLVYHLENKEIPNRHIALEYLVYKEIGKDTSSSSSSIDDLSSNESNSKKKRRMVKKIYKAQQLSGVPKPGQKDNTGSGGDGDGDGDDDDNDDGDDDDGGGGATAAATAAGAAPRAASGDSPILLDSSNQFEPGTSGSGSTQGTGTDAIVALSAKQNQQQPVPYNQHPQTFPSQPQHASGTQHQQNHYQQQHNQTEQQPVYTKRITKKNIEEIRRSFALLRDDIQKTISAYPAFASSLSQRINSSLDRFEIELNGPPPTRQQQFSELGVPIYDLNHDIYTVYEIVEEWYKVGYPIAQRVKQYGENWIRDEIDHNTYIERKSIVAFVERMANECQVDIYTIANDCDRYIRDKSILDEFISEIELDVEDLFKRIMRYRHRRG</sequence>
<feature type="region of interest" description="Disordered" evidence="1">
    <location>
        <begin position="224"/>
        <end position="288"/>
    </location>
</feature>
<feature type="domain" description="Transcription activator GCR1-like" evidence="2">
    <location>
        <begin position="768"/>
        <end position="842"/>
    </location>
</feature>
<name>A0AAI9SYE9_9ASCO</name>
<feature type="compositionally biased region" description="Low complexity" evidence="1">
    <location>
        <begin position="302"/>
        <end position="313"/>
    </location>
</feature>
<feature type="region of interest" description="Disordered" evidence="1">
    <location>
        <begin position="360"/>
        <end position="383"/>
    </location>
</feature>
<dbReference type="PANTHER" id="PTHR46007:SF8">
    <property type="entry name" value="C2H2-TYPE DOMAIN-CONTAINING PROTEIN"/>
    <property type="match status" value="1"/>
</dbReference>
<evidence type="ECO:0000259" key="2">
    <source>
        <dbReference type="Pfam" id="PF12550"/>
    </source>
</evidence>
<evidence type="ECO:0000313" key="4">
    <source>
        <dbReference type="Proteomes" id="UP001202479"/>
    </source>
</evidence>
<gene>
    <name evidence="3" type="ORF">KGF56_001506</name>
</gene>
<proteinExistence type="predicted"/>
<feature type="compositionally biased region" description="Polar residues" evidence="1">
    <location>
        <begin position="650"/>
        <end position="676"/>
    </location>
</feature>
<feature type="compositionally biased region" description="Acidic residues" evidence="1">
    <location>
        <begin position="578"/>
        <end position="595"/>
    </location>
</feature>
<feature type="compositionally biased region" description="Low complexity" evidence="1">
    <location>
        <begin position="138"/>
        <end position="159"/>
    </location>
</feature>
<comment type="caution">
    <text evidence="3">The sequence shown here is derived from an EMBL/GenBank/DDBJ whole genome shotgun (WGS) entry which is preliminary data.</text>
</comment>
<dbReference type="GO" id="GO:0045944">
    <property type="term" value="P:positive regulation of transcription by RNA polymerase II"/>
    <property type="evidence" value="ECO:0007669"/>
    <property type="project" value="TreeGrafter"/>
</dbReference>
<feature type="compositionally biased region" description="Low complexity" evidence="1">
    <location>
        <begin position="677"/>
        <end position="694"/>
    </location>
</feature>
<organism evidence="3 4">
    <name type="scientific">Candida oxycetoniae</name>
    <dbReference type="NCBI Taxonomy" id="497107"/>
    <lineage>
        <taxon>Eukaryota</taxon>
        <taxon>Fungi</taxon>
        <taxon>Dikarya</taxon>
        <taxon>Ascomycota</taxon>
        <taxon>Saccharomycotina</taxon>
        <taxon>Pichiomycetes</taxon>
        <taxon>Debaryomycetaceae</taxon>
        <taxon>Candida/Lodderomyces clade</taxon>
        <taxon>Candida</taxon>
    </lineage>
</organism>
<dbReference type="InterPro" id="IPR051647">
    <property type="entry name" value="Mediator_comp_sub12"/>
</dbReference>
<dbReference type="AlphaFoldDB" id="A0AAI9SYE9"/>
<dbReference type="GeneID" id="73379123"/>
<dbReference type="Pfam" id="PF12550">
    <property type="entry name" value="GCR1_C"/>
    <property type="match status" value="1"/>
</dbReference>
<evidence type="ECO:0000256" key="1">
    <source>
        <dbReference type="SAM" id="MobiDB-lite"/>
    </source>
</evidence>
<feature type="compositionally biased region" description="Basic and acidic residues" evidence="1">
    <location>
        <begin position="21"/>
        <end position="41"/>
    </location>
</feature>
<feature type="compositionally biased region" description="Basic residues" evidence="1">
    <location>
        <begin position="545"/>
        <end position="555"/>
    </location>
</feature>
<dbReference type="RefSeq" id="XP_049181233.1">
    <property type="nucleotide sequence ID" value="XM_049322636.1"/>
</dbReference>
<feature type="compositionally biased region" description="Polar residues" evidence="1">
    <location>
        <begin position="90"/>
        <end position="99"/>
    </location>
</feature>
<keyword evidence="4" id="KW-1185">Reference proteome</keyword>
<reference evidence="3" key="1">
    <citation type="journal article" date="2022" name="DNA Res.">
        <title>Genome analysis of five recently described species of the CUG-Ser clade uncovers Candida theae as a new hybrid lineage with pathogenic potential in the Candida parapsilosis species complex.</title>
        <authorList>
            <person name="Mixao V."/>
            <person name="Del Olmo V."/>
            <person name="Hegedusova E."/>
            <person name="Saus E."/>
            <person name="Pryszcz L."/>
            <person name="Cillingova A."/>
            <person name="Nosek J."/>
            <person name="Gabaldon T."/>
        </authorList>
    </citation>
    <scope>NUCLEOTIDE SEQUENCE</scope>
    <source>
        <strain evidence="3">CBS 10844</strain>
    </source>
</reference>
<feature type="region of interest" description="Disordered" evidence="1">
    <location>
        <begin position="1"/>
        <end position="193"/>
    </location>
</feature>
<dbReference type="GO" id="GO:0016592">
    <property type="term" value="C:mediator complex"/>
    <property type="evidence" value="ECO:0007669"/>
    <property type="project" value="TreeGrafter"/>
</dbReference>
<feature type="compositionally biased region" description="Low complexity" evidence="1">
    <location>
        <begin position="600"/>
        <end position="617"/>
    </location>
</feature>
<feature type="compositionally biased region" description="Low complexity" evidence="1">
    <location>
        <begin position="78"/>
        <end position="89"/>
    </location>
</feature>
<feature type="compositionally biased region" description="Basic and acidic residues" evidence="1">
    <location>
        <begin position="55"/>
        <end position="67"/>
    </location>
</feature>
<dbReference type="Proteomes" id="UP001202479">
    <property type="component" value="Unassembled WGS sequence"/>
</dbReference>
<feature type="compositionally biased region" description="Low complexity" evidence="1">
    <location>
        <begin position="528"/>
        <end position="542"/>
    </location>
</feature>
<dbReference type="GO" id="GO:0003713">
    <property type="term" value="F:transcription coactivator activity"/>
    <property type="evidence" value="ECO:0007669"/>
    <property type="project" value="TreeGrafter"/>
</dbReference>